<evidence type="ECO:0000313" key="2">
    <source>
        <dbReference type="Proteomes" id="UP000092876"/>
    </source>
</evidence>
<protein>
    <submittedName>
        <fullName evidence="1">Uncharacterized protein</fullName>
    </submittedName>
</protein>
<name>A0A1C3J032_9VIBR</name>
<dbReference type="GeneID" id="94233410"/>
<gene>
    <name evidence="1" type="ORF">VAT7223_03444</name>
</gene>
<sequence>MDSNNTVTSSEMRTAMQWLALPIKDKRYPVRGAVGTKEKKGVYFHISQTKPVRSEATHHPFFDVLQIPDQYKNLNYYYFDECEVKKTPHQWLKYGRVVRPGSVPCSGTRSGFNPNTKQHFEISYFLKSDTRKMRQNGQ</sequence>
<dbReference type="AlphaFoldDB" id="A0A1C3J032"/>
<proteinExistence type="predicted"/>
<organism evidence="1 2">
    <name type="scientific">Vibrio atlanticus</name>
    <dbReference type="NCBI Taxonomy" id="693153"/>
    <lineage>
        <taxon>Bacteria</taxon>
        <taxon>Pseudomonadati</taxon>
        <taxon>Pseudomonadota</taxon>
        <taxon>Gammaproteobacteria</taxon>
        <taxon>Vibrionales</taxon>
        <taxon>Vibrionaceae</taxon>
        <taxon>Vibrio</taxon>
    </lineage>
</organism>
<dbReference type="Proteomes" id="UP000092876">
    <property type="component" value="Unassembled WGS sequence"/>
</dbReference>
<accession>A0A1C3J032</accession>
<evidence type="ECO:0000313" key="1">
    <source>
        <dbReference type="EMBL" id="SBS66948.1"/>
    </source>
</evidence>
<dbReference type="EMBL" id="FLQP01000054">
    <property type="protein sequence ID" value="SBS66948.1"/>
    <property type="molecule type" value="Genomic_DNA"/>
</dbReference>
<dbReference type="RefSeq" id="WP_065679888.1">
    <property type="nucleotide sequence ID" value="NZ_AP025460.1"/>
</dbReference>
<reference evidence="2" key="1">
    <citation type="submission" date="2016-06" db="EMBL/GenBank/DDBJ databases">
        <authorList>
            <person name="Rodrigo-Torres Lidia"/>
            <person name="Arahal R.David."/>
        </authorList>
    </citation>
    <scope>NUCLEOTIDE SEQUENCE [LARGE SCALE GENOMIC DNA]</scope>
    <source>
        <strain evidence="2">CECT 7223</strain>
    </source>
</reference>